<dbReference type="EMBL" id="BRXU01000001">
    <property type="protein sequence ID" value="GLC47905.1"/>
    <property type="molecule type" value="Genomic_DNA"/>
</dbReference>
<evidence type="ECO:0000313" key="2">
    <source>
        <dbReference type="EMBL" id="GLC47905.1"/>
    </source>
</evidence>
<feature type="compositionally biased region" description="Low complexity" evidence="1">
    <location>
        <begin position="67"/>
        <end position="76"/>
    </location>
</feature>
<feature type="region of interest" description="Disordered" evidence="1">
    <location>
        <begin position="66"/>
        <end position="85"/>
    </location>
</feature>
<protein>
    <submittedName>
        <fullName evidence="2">Uncharacterized protein</fullName>
    </submittedName>
</protein>
<proteinExistence type="predicted"/>
<feature type="region of interest" description="Disordered" evidence="1">
    <location>
        <begin position="405"/>
        <end position="446"/>
    </location>
</feature>
<feature type="compositionally biased region" description="Basic and acidic residues" evidence="1">
    <location>
        <begin position="434"/>
        <end position="446"/>
    </location>
</feature>
<evidence type="ECO:0000313" key="3">
    <source>
        <dbReference type="Proteomes" id="UP001165080"/>
    </source>
</evidence>
<sequence>MALRIRSVQLQQRSLRGRAGAGASATAATCGRRLAVTAGRSSPTPLLSGAGRRCWQALQGGRRAERLAAAPAAATRGDNELDGPMDDDDTGCPSFQGDCSGAAMQPNPPGRYHEAGDAGVAWRQAAADALGSGPGRHYLFGGFKSKFEPATDADSEGGYSSGGEQLSASEQEQVEWTQVAAEAQGWGVRRQPLSSGVKSAAEREPYAASEGRGEPAEFTTASASGGDVDADQSAAAARELSAGDIGATSGATDDWTDRAAEAAVQYGSGGGGGGGTFIPSGADSVAASAAHRVRDAANSAADQALDAAVTAAAKASYIGMVTGGKAAAAVGGAARAVGDAAVRAKERVEDAAEAAAESGAAAALQGETAVQGAEAGVLGRVARSRSAIRAGLRRAAEGLADTVMNVVGERGGEGGEGDQSGQGGGGEGEGEGEGSSRLDGSERSQL</sequence>
<dbReference type="Proteomes" id="UP001165080">
    <property type="component" value="Unassembled WGS sequence"/>
</dbReference>
<gene>
    <name evidence="2" type="primary">PLEST000512</name>
    <name evidence="2" type="ORF">PLESTB_000038300</name>
</gene>
<feature type="region of interest" description="Disordered" evidence="1">
    <location>
        <begin position="187"/>
        <end position="239"/>
    </location>
</feature>
<reference evidence="2 3" key="1">
    <citation type="journal article" date="2023" name="Commun. Biol.">
        <title>Reorganization of the ancestral sex-determining regions during the evolution of trioecy in Pleodorina starrii.</title>
        <authorList>
            <person name="Takahashi K."/>
            <person name="Suzuki S."/>
            <person name="Kawai-Toyooka H."/>
            <person name="Yamamoto K."/>
            <person name="Hamaji T."/>
            <person name="Ootsuki R."/>
            <person name="Yamaguchi H."/>
            <person name="Kawachi M."/>
            <person name="Higashiyama T."/>
            <person name="Nozaki H."/>
        </authorList>
    </citation>
    <scope>NUCLEOTIDE SEQUENCE [LARGE SCALE GENOMIC DNA]</scope>
    <source>
        <strain evidence="2 3">NIES-4479</strain>
    </source>
</reference>
<name>A0A9W6B9U9_9CHLO</name>
<accession>A0A9W6B9U9</accession>
<keyword evidence="3" id="KW-1185">Reference proteome</keyword>
<feature type="region of interest" description="Disordered" evidence="1">
    <location>
        <begin position="149"/>
        <end position="173"/>
    </location>
</feature>
<organism evidence="2 3">
    <name type="scientific">Pleodorina starrii</name>
    <dbReference type="NCBI Taxonomy" id="330485"/>
    <lineage>
        <taxon>Eukaryota</taxon>
        <taxon>Viridiplantae</taxon>
        <taxon>Chlorophyta</taxon>
        <taxon>core chlorophytes</taxon>
        <taxon>Chlorophyceae</taxon>
        <taxon>CS clade</taxon>
        <taxon>Chlamydomonadales</taxon>
        <taxon>Volvocaceae</taxon>
        <taxon>Pleodorina</taxon>
    </lineage>
</organism>
<feature type="compositionally biased region" description="Polar residues" evidence="1">
    <location>
        <begin position="162"/>
        <end position="173"/>
    </location>
</feature>
<evidence type="ECO:0000256" key="1">
    <source>
        <dbReference type="SAM" id="MobiDB-lite"/>
    </source>
</evidence>
<dbReference type="AlphaFoldDB" id="A0A9W6B9U9"/>
<feature type="compositionally biased region" description="Gly residues" evidence="1">
    <location>
        <begin position="417"/>
        <end position="427"/>
    </location>
</feature>
<feature type="compositionally biased region" description="Basic and acidic residues" evidence="1">
    <location>
        <begin position="200"/>
        <end position="215"/>
    </location>
</feature>
<comment type="caution">
    <text evidence="2">The sequence shown here is derived from an EMBL/GenBank/DDBJ whole genome shotgun (WGS) entry which is preliminary data.</text>
</comment>